<dbReference type="CDD" id="cd00571">
    <property type="entry name" value="UreE"/>
    <property type="match status" value="1"/>
</dbReference>
<dbReference type="InterPro" id="IPR007864">
    <property type="entry name" value="UreE_C_dom"/>
</dbReference>
<evidence type="ECO:0000256" key="5">
    <source>
        <dbReference type="HAMAP-Rule" id="MF_00822"/>
    </source>
</evidence>
<protein>
    <recommendedName>
        <fullName evidence="5">Urease accessory protein UreE</fullName>
    </recommendedName>
</protein>
<dbReference type="GO" id="GO:0051082">
    <property type="term" value="F:unfolded protein binding"/>
    <property type="evidence" value="ECO:0007669"/>
    <property type="project" value="UniProtKB-UniRule"/>
</dbReference>
<dbReference type="SMART" id="SM00988">
    <property type="entry name" value="UreE_N"/>
    <property type="match status" value="1"/>
</dbReference>
<name>A0A1I4IS30_9BACI</name>
<evidence type="ECO:0000313" key="8">
    <source>
        <dbReference type="Proteomes" id="UP000198565"/>
    </source>
</evidence>
<evidence type="ECO:0000259" key="6">
    <source>
        <dbReference type="SMART" id="SM00988"/>
    </source>
</evidence>
<evidence type="ECO:0000256" key="3">
    <source>
        <dbReference type="ARBA" id="ARBA00022596"/>
    </source>
</evidence>
<dbReference type="Proteomes" id="UP000198565">
    <property type="component" value="Unassembled WGS sequence"/>
</dbReference>
<dbReference type="AlphaFoldDB" id="A0A1I4IS30"/>
<accession>A0A1I4IS30</accession>
<dbReference type="STRING" id="334253.SAMN04487943_102240"/>
<dbReference type="SUPFAM" id="SSF69287">
    <property type="entry name" value="Urease metallochaperone UreE, N-terminal domain"/>
    <property type="match status" value="1"/>
</dbReference>
<dbReference type="RefSeq" id="WP_091481861.1">
    <property type="nucleotide sequence ID" value="NZ_FOTR01000002.1"/>
</dbReference>
<keyword evidence="2 5" id="KW-0963">Cytoplasm</keyword>
<sequence>MLTKEVLTNIEEQPKDHSNREWIELDWDELNKRIIRKTTDKGTDVAIALEEKAPLKVGDVVYEDEEKQIVIRTKKEKVYVVYPKNIVQMGKAAFELGNRHTPCLISESEIVVRYDDTLERLFDEVGVKYEKTERRFTEPFKYRGHQH</sequence>
<dbReference type="Gene3D" id="2.60.260.20">
    <property type="entry name" value="Urease metallochaperone UreE, N-terminal domain"/>
    <property type="match status" value="1"/>
</dbReference>
<dbReference type="InterPro" id="IPR012406">
    <property type="entry name" value="UreE"/>
</dbReference>
<dbReference type="PIRSF" id="PIRSF036402">
    <property type="entry name" value="Ureas_acces_UreE"/>
    <property type="match status" value="1"/>
</dbReference>
<dbReference type="Pfam" id="PF05194">
    <property type="entry name" value="UreE_C"/>
    <property type="match status" value="1"/>
</dbReference>
<dbReference type="OrthoDB" id="9810882at2"/>
<dbReference type="GO" id="GO:0016151">
    <property type="term" value="F:nickel cation binding"/>
    <property type="evidence" value="ECO:0007669"/>
    <property type="project" value="UniProtKB-UniRule"/>
</dbReference>
<proteinExistence type="inferred from homology"/>
<comment type="subcellular location">
    <subcellularLocation>
        <location evidence="1 5">Cytoplasm</location>
    </subcellularLocation>
</comment>
<gene>
    <name evidence="5" type="primary">ureE</name>
    <name evidence="7" type="ORF">SAMN04487943_102240</name>
</gene>
<dbReference type="GO" id="GO:0006457">
    <property type="term" value="P:protein folding"/>
    <property type="evidence" value="ECO:0007669"/>
    <property type="project" value="InterPro"/>
</dbReference>
<dbReference type="InterPro" id="IPR004029">
    <property type="entry name" value="UreE_N"/>
</dbReference>
<dbReference type="GO" id="GO:0005737">
    <property type="term" value="C:cytoplasm"/>
    <property type="evidence" value="ECO:0007669"/>
    <property type="project" value="UniProtKB-SubCell"/>
</dbReference>
<dbReference type="GO" id="GO:0019627">
    <property type="term" value="P:urea metabolic process"/>
    <property type="evidence" value="ECO:0007669"/>
    <property type="project" value="InterPro"/>
</dbReference>
<evidence type="ECO:0000313" key="7">
    <source>
        <dbReference type="EMBL" id="SFL56566.1"/>
    </source>
</evidence>
<evidence type="ECO:0000256" key="4">
    <source>
        <dbReference type="ARBA" id="ARBA00023186"/>
    </source>
</evidence>
<comment type="function">
    <text evidence="5">Involved in urease metallocenter assembly. Binds nickel. Probably functions as a nickel donor during metallocenter assembly.</text>
</comment>
<keyword evidence="8" id="KW-1185">Reference proteome</keyword>
<comment type="similarity">
    <text evidence="5">Belongs to the UreE family.</text>
</comment>
<dbReference type="GO" id="GO:0065003">
    <property type="term" value="P:protein-containing complex assembly"/>
    <property type="evidence" value="ECO:0007669"/>
    <property type="project" value="InterPro"/>
</dbReference>
<keyword evidence="4 5" id="KW-0143">Chaperone</keyword>
<feature type="domain" description="UreE urease accessory N-terminal" evidence="6">
    <location>
        <begin position="6"/>
        <end position="69"/>
    </location>
</feature>
<evidence type="ECO:0000256" key="1">
    <source>
        <dbReference type="ARBA" id="ARBA00004496"/>
    </source>
</evidence>
<reference evidence="8" key="1">
    <citation type="submission" date="2016-10" db="EMBL/GenBank/DDBJ databases">
        <authorList>
            <person name="Varghese N."/>
            <person name="Submissions S."/>
        </authorList>
    </citation>
    <scope>NUCLEOTIDE SEQUENCE [LARGE SCALE GENOMIC DNA]</scope>
    <source>
        <strain evidence="8">CGMCC 1.4250</strain>
    </source>
</reference>
<dbReference type="InterPro" id="IPR036118">
    <property type="entry name" value="UreE_N_sf"/>
</dbReference>
<dbReference type="HAMAP" id="MF_00822">
    <property type="entry name" value="UreE"/>
    <property type="match status" value="1"/>
</dbReference>
<organism evidence="7 8">
    <name type="scientific">Gracilibacillus orientalis</name>
    <dbReference type="NCBI Taxonomy" id="334253"/>
    <lineage>
        <taxon>Bacteria</taxon>
        <taxon>Bacillati</taxon>
        <taxon>Bacillota</taxon>
        <taxon>Bacilli</taxon>
        <taxon>Bacillales</taxon>
        <taxon>Bacillaceae</taxon>
        <taxon>Gracilibacillus</taxon>
    </lineage>
</organism>
<dbReference type="SUPFAM" id="SSF69737">
    <property type="entry name" value="Urease metallochaperone UreE, C-terminal domain"/>
    <property type="match status" value="1"/>
</dbReference>
<dbReference type="EMBL" id="FOTR01000002">
    <property type="protein sequence ID" value="SFL56566.1"/>
    <property type="molecule type" value="Genomic_DNA"/>
</dbReference>
<evidence type="ECO:0000256" key="2">
    <source>
        <dbReference type="ARBA" id="ARBA00022490"/>
    </source>
</evidence>
<dbReference type="Pfam" id="PF02814">
    <property type="entry name" value="UreE_N"/>
    <property type="match status" value="1"/>
</dbReference>
<keyword evidence="3 5" id="KW-0533">Nickel</keyword>
<dbReference type="Gene3D" id="3.30.70.790">
    <property type="entry name" value="UreE, C-terminal domain"/>
    <property type="match status" value="1"/>
</dbReference>